<dbReference type="InterPro" id="IPR027417">
    <property type="entry name" value="P-loop_NTPase"/>
</dbReference>
<feature type="coiled-coil region" evidence="1">
    <location>
        <begin position="408"/>
        <end position="435"/>
    </location>
</feature>
<sequence>MIISRFQILVLSFFIGSERFLAYSLTTEKRNLNGEELEKTINNAKAASQHKQLWNCQAESDSVSEQTTLVARMLRDGEKVLQKQITHHQLSTREDTVLVLGKTGSGKSSLIQFLTQNPKLQSKKVRSDTGEYIIDDEEKIGTSATESTTLYPELFNYNSSITFCDAPGFHDSRSSAHEIVSMAVMKSTISRFSTIKILLLENYSSLQYGLSKDNFINTLRRLNEFLINIDKYKDHIVLIATKMPFTYKMADDDSAIPELITEEMHIESILEFLSLTESSLAKKVTDNINRNENKFYNNVIKLLKSLQTRDKNGKAVRISVFRRPYKSGPLMNMPLLEKNKESLLKSIMNLNVVRVGKDDFDFPLSDKAKLYLQCLLKSVSDSYTNRINEVFFKLNEFVTQKIQSFNGYHQLLSDLESLCNALKDLSRNLDKTRNYDQLFEVIDNFISKFNIPLKYSQNSDTLVLSKYAGMLSNITDTSLHFTSSAMTHPLRQVIEFTEGKLKWYKTLNKYIEGLSSYNIQKNKTQIFSTIFHEGSTSIQDLMSLFMSITNDRNSKNLFEDDTKKWSELESVTKTMLQQNYIDCDVKGRLLVKGFLICIAEINSEDLVRSHCNNITVKEVAILAVETVFLDEDTIDMFRGVNMFIAAPKWEVIGQRRIVLSGQPGSEISAGNPYVANGKDGKPGLPGGNGGSFFGIGLQFLNGKSLRIESNGGRGGPGANGARGATGLAGKNASENLLLQNYITIYRGVETDDFKSSSSPQSFKVDFNDTICYLPIIFCNITARIEVITEYGECGSSGASGGLGGESGIGGLPGDQQLIELGDSSQIEMQNRNGDLGARGSMGDTGERGADGIGMICVLLDLEKSLFMHPHIPREKDWKWKCEKTNTTSPACNLCQKPDETAKYTSAGIVQPAARKPFQLGQSLLDYSYMLRTHSFHPIFNRLLTDFSKAVLQKDFSRQTGPFLFFFEEFRGMLRSVPSIK</sequence>
<evidence type="ECO:0000259" key="3">
    <source>
        <dbReference type="Pfam" id="PF01926"/>
    </source>
</evidence>
<evidence type="ECO:0000256" key="2">
    <source>
        <dbReference type="SAM" id="SignalP"/>
    </source>
</evidence>
<name>A0A482WQW9_LAOST</name>
<evidence type="ECO:0000313" key="4">
    <source>
        <dbReference type="EMBL" id="RZF35652.1"/>
    </source>
</evidence>
<evidence type="ECO:0000313" key="5">
    <source>
        <dbReference type="Proteomes" id="UP000291343"/>
    </source>
</evidence>
<dbReference type="STRING" id="195883.A0A482WQW9"/>
<dbReference type="InParanoid" id="A0A482WQW9"/>
<dbReference type="InterPro" id="IPR006073">
    <property type="entry name" value="GTP-bd"/>
</dbReference>
<dbReference type="GO" id="GO:0005525">
    <property type="term" value="F:GTP binding"/>
    <property type="evidence" value="ECO:0007669"/>
    <property type="project" value="InterPro"/>
</dbReference>
<dbReference type="Proteomes" id="UP000291343">
    <property type="component" value="Unassembled WGS sequence"/>
</dbReference>
<keyword evidence="1" id="KW-0175">Coiled coil</keyword>
<gene>
    <name evidence="4" type="ORF">LSTR_LSTR013063</name>
</gene>
<feature type="chain" id="PRO_5019865473" description="G domain-containing protein" evidence="2">
    <location>
        <begin position="23"/>
        <end position="980"/>
    </location>
</feature>
<keyword evidence="5" id="KW-1185">Reference proteome</keyword>
<dbReference type="Gene3D" id="3.40.50.300">
    <property type="entry name" value="P-loop containing nucleotide triphosphate hydrolases"/>
    <property type="match status" value="1"/>
</dbReference>
<dbReference type="OrthoDB" id="2386367at2759"/>
<feature type="signal peptide" evidence="2">
    <location>
        <begin position="1"/>
        <end position="22"/>
    </location>
</feature>
<keyword evidence="2" id="KW-0732">Signal</keyword>
<organism evidence="4 5">
    <name type="scientific">Laodelphax striatellus</name>
    <name type="common">Small brown planthopper</name>
    <name type="synonym">Delphax striatella</name>
    <dbReference type="NCBI Taxonomy" id="195883"/>
    <lineage>
        <taxon>Eukaryota</taxon>
        <taxon>Metazoa</taxon>
        <taxon>Ecdysozoa</taxon>
        <taxon>Arthropoda</taxon>
        <taxon>Hexapoda</taxon>
        <taxon>Insecta</taxon>
        <taxon>Pterygota</taxon>
        <taxon>Neoptera</taxon>
        <taxon>Paraneoptera</taxon>
        <taxon>Hemiptera</taxon>
        <taxon>Auchenorrhyncha</taxon>
        <taxon>Fulgoroidea</taxon>
        <taxon>Delphacidae</taxon>
        <taxon>Criomorphinae</taxon>
        <taxon>Laodelphax</taxon>
    </lineage>
</organism>
<dbReference type="Pfam" id="PF01926">
    <property type="entry name" value="MMR_HSR1"/>
    <property type="match status" value="1"/>
</dbReference>
<proteinExistence type="predicted"/>
<protein>
    <recommendedName>
        <fullName evidence="3">G domain-containing protein</fullName>
    </recommendedName>
</protein>
<dbReference type="AlphaFoldDB" id="A0A482WQW9"/>
<feature type="domain" description="G" evidence="3">
    <location>
        <begin position="97"/>
        <end position="228"/>
    </location>
</feature>
<accession>A0A482WQW9</accession>
<reference evidence="4 5" key="1">
    <citation type="journal article" date="2017" name="Gigascience">
        <title>Genome sequence of the small brown planthopper, Laodelphax striatellus.</title>
        <authorList>
            <person name="Zhu J."/>
            <person name="Jiang F."/>
            <person name="Wang X."/>
            <person name="Yang P."/>
            <person name="Bao Y."/>
            <person name="Zhao W."/>
            <person name="Wang W."/>
            <person name="Lu H."/>
            <person name="Wang Q."/>
            <person name="Cui N."/>
            <person name="Li J."/>
            <person name="Chen X."/>
            <person name="Luo L."/>
            <person name="Yu J."/>
            <person name="Kang L."/>
            <person name="Cui F."/>
        </authorList>
    </citation>
    <scope>NUCLEOTIDE SEQUENCE [LARGE SCALE GENOMIC DNA]</scope>
    <source>
        <strain evidence="4">Lst14</strain>
    </source>
</reference>
<dbReference type="SUPFAM" id="SSF52540">
    <property type="entry name" value="P-loop containing nucleoside triphosphate hydrolases"/>
    <property type="match status" value="1"/>
</dbReference>
<dbReference type="EMBL" id="QKKF02027837">
    <property type="protein sequence ID" value="RZF35652.1"/>
    <property type="molecule type" value="Genomic_DNA"/>
</dbReference>
<evidence type="ECO:0000256" key="1">
    <source>
        <dbReference type="SAM" id="Coils"/>
    </source>
</evidence>
<comment type="caution">
    <text evidence="4">The sequence shown here is derived from an EMBL/GenBank/DDBJ whole genome shotgun (WGS) entry which is preliminary data.</text>
</comment>